<comment type="caution">
    <text evidence="1">The sequence shown here is derived from an EMBL/GenBank/DDBJ whole genome shotgun (WGS) entry which is preliminary data.</text>
</comment>
<organism evidence="1 2">
    <name type="scientific">Trema orientale</name>
    <name type="common">Charcoal tree</name>
    <name type="synonym">Celtis orientalis</name>
    <dbReference type="NCBI Taxonomy" id="63057"/>
    <lineage>
        <taxon>Eukaryota</taxon>
        <taxon>Viridiplantae</taxon>
        <taxon>Streptophyta</taxon>
        <taxon>Embryophyta</taxon>
        <taxon>Tracheophyta</taxon>
        <taxon>Spermatophyta</taxon>
        <taxon>Magnoliopsida</taxon>
        <taxon>eudicotyledons</taxon>
        <taxon>Gunneridae</taxon>
        <taxon>Pentapetalae</taxon>
        <taxon>rosids</taxon>
        <taxon>fabids</taxon>
        <taxon>Rosales</taxon>
        <taxon>Cannabaceae</taxon>
        <taxon>Trema</taxon>
    </lineage>
</organism>
<dbReference type="InParanoid" id="A0A2P5BU88"/>
<keyword evidence="2" id="KW-1185">Reference proteome</keyword>
<accession>A0A2P5BU88</accession>
<evidence type="ECO:0000313" key="2">
    <source>
        <dbReference type="Proteomes" id="UP000237000"/>
    </source>
</evidence>
<name>A0A2P5BU88_TREOI</name>
<gene>
    <name evidence="1" type="ORF">TorRG33x02_308740</name>
</gene>
<evidence type="ECO:0000313" key="1">
    <source>
        <dbReference type="EMBL" id="PON52346.1"/>
    </source>
</evidence>
<protein>
    <submittedName>
        <fullName evidence="1">Uncharacterized protein</fullName>
    </submittedName>
</protein>
<dbReference type="Proteomes" id="UP000237000">
    <property type="component" value="Unassembled WGS sequence"/>
</dbReference>
<dbReference type="EMBL" id="JXTC01000461">
    <property type="protein sequence ID" value="PON52346.1"/>
    <property type="molecule type" value="Genomic_DNA"/>
</dbReference>
<proteinExistence type="predicted"/>
<reference evidence="2" key="1">
    <citation type="submission" date="2016-06" db="EMBL/GenBank/DDBJ databases">
        <title>Parallel loss of symbiosis genes in relatives of nitrogen-fixing non-legume Parasponia.</title>
        <authorList>
            <person name="Van Velzen R."/>
            <person name="Holmer R."/>
            <person name="Bu F."/>
            <person name="Rutten L."/>
            <person name="Van Zeijl A."/>
            <person name="Liu W."/>
            <person name="Santuari L."/>
            <person name="Cao Q."/>
            <person name="Sharma T."/>
            <person name="Shen D."/>
            <person name="Roswanjaya Y."/>
            <person name="Wardhani T."/>
            <person name="Kalhor M.S."/>
            <person name="Jansen J."/>
            <person name="Van den Hoogen J."/>
            <person name="Gungor B."/>
            <person name="Hartog M."/>
            <person name="Hontelez J."/>
            <person name="Verver J."/>
            <person name="Yang W.-C."/>
            <person name="Schijlen E."/>
            <person name="Repin R."/>
            <person name="Schilthuizen M."/>
            <person name="Schranz E."/>
            <person name="Heidstra R."/>
            <person name="Miyata K."/>
            <person name="Fedorova E."/>
            <person name="Kohlen W."/>
            <person name="Bisseling T."/>
            <person name="Smit S."/>
            <person name="Geurts R."/>
        </authorList>
    </citation>
    <scope>NUCLEOTIDE SEQUENCE [LARGE SCALE GENOMIC DNA]</scope>
    <source>
        <strain evidence="2">cv. RG33-2</strain>
    </source>
</reference>
<dbReference type="AlphaFoldDB" id="A0A2P5BU88"/>
<sequence>MLVVSPSTYHATNPTSPFASSSVGAGRLRSNRTVISASGGTCLITIVLASRPPTKWDLLWPPKAWPDLKIRKHIGHSCPLLFFDTGFLSAKSSLIGDFPVPFSMSLSLATGIGLWSVSMLFSPLSQIDSQQPLFLVWLALCPPRAR</sequence>